<feature type="transmembrane region" description="Helical" evidence="7">
    <location>
        <begin position="21"/>
        <end position="44"/>
    </location>
</feature>
<evidence type="ECO:0000259" key="9">
    <source>
        <dbReference type="Pfam" id="PF12704"/>
    </source>
</evidence>
<dbReference type="EMBL" id="SLVV01000004">
    <property type="protein sequence ID" value="TCN26264.1"/>
    <property type="molecule type" value="Genomic_DNA"/>
</dbReference>
<keyword evidence="5 7" id="KW-0472">Membrane</keyword>
<organism evidence="10 11">
    <name type="scientific">Mesobacillus foraminis</name>
    <dbReference type="NCBI Taxonomy" id="279826"/>
    <lineage>
        <taxon>Bacteria</taxon>
        <taxon>Bacillati</taxon>
        <taxon>Bacillota</taxon>
        <taxon>Bacilli</taxon>
        <taxon>Bacillales</taxon>
        <taxon>Bacillaceae</taxon>
        <taxon>Mesobacillus</taxon>
    </lineage>
</organism>
<feature type="transmembrane region" description="Helical" evidence="7">
    <location>
        <begin position="786"/>
        <end position="805"/>
    </location>
</feature>
<dbReference type="Proteomes" id="UP000295689">
    <property type="component" value="Unassembled WGS sequence"/>
</dbReference>
<evidence type="ECO:0000259" key="8">
    <source>
        <dbReference type="Pfam" id="PF02687"/>
    </source>
</evidence>
<evidence type="ECO:0000256" key="7">
    <source>
        <dbReference type="SAM" id="Phobius"/>
    </source>
</evidence>
<evidence type="ECO:0000256" key="1">
    <source>
        <dbReference type="ARBA" id="ARBA00004651"/>
    </source>
</evidence>
<keyword evidence="4 7" id="KW-1133">Transmembrane helix</keyword>
<accession>A0A4R2BJW1</accession>
<feature type="domain" description="ABC3 transporter permease C-terminal" evidence="8">
    <location>
        <begin position="730"/>
        <end position="847"/>
    </location>
</feature>
<evidence type="ECO:0000256" key="4">
    <source>
        <dbReference type="ARBA" id="ARBA00022989"/>
    </source>
</evidence>
<dbReference type="Pfam" id="PF12704">
    <property type="entry name" value="MacB_PCD"/>
    <property type="match status" value="1"/>
</dbReference>
<dbReference type="InterPro" id="IPR025857">
    <property type="entry name" value="MacB_PCD"/>
</dbReference>
<dbReference type="InterPro" id="IPR003838">
    <property type="entry name" value="ABC3_permease_C"/>
</dbReference>
<name>A0A4R2BJW1_9BACI</name>
<feature type="domain" description="ABC3 transporter permease C-terminal" evidence="8">
    <location>
        <begin position="287"/>
        <end position="412"/>
    </location>
</feature>
<dbReference type="PANTHER" id="PTHR30572:SF4">
    <property type="entry name" value="ABC TRANSPORTER PERMEASE YTRF"/>
    <property type="match status" value="1"/>
</dbReference>
<reference evidence="10 11" key="1">
    <citation type="journal article" date="2015" name="Stand. Genomic Sci.">
        <title>Genomic Encyclopedia of Bacterial and Archaeal Type Strains, Phase III: the genomes of soil and plant-associated and newly described type strains.</title>
        <authorList>
            <person name="Whitman W.B."/>
            <person name="Woyke T."/>
            <person name="Klenk H.P."/>
            <person name="Zhou Y."/>
            <person name="Lilburn T.G."/>
            <person name="Beck B.J."/>
            <person name="De Vos P."/>
            <person name="Vandamme P."/>
            <person name="Eisen J.A."/>
            <person name="Garrity G."/>
            <person name="Hugenholtz P."/>
            <person name="Kyrpides N.C."/>
        </authorList>
    </citation>
    <scope>NUCLEOTIDE SEQUENCE [LARGE SCALE GENOMIC DNA]</scope>
    <source>
        <strain evidence="10 11">CV53</strain>
    </source>
</reference>
<dbReference type="RefSeq" id="WP_132004657.1">
    <property type="nucleotide sequence ID" value="NZ_JABUHM010000015.1"/>
</dbReference>
<dbReference type="GO" id="GO:0005886">
    <property type="term" value="C:plasma membrane"/>
    <property type="evidence" value="ECO:0007669"/>
    <property type="project" value="UniProtKB-SubCell"/>
</dbReference>
<dbReference type="GO" id="GO:0022857">
    <property type="term" value="F:transmembrane transporter activity"/>
    <property type="evidence" value="ECO:0007669"/>
    <property type="project" value="TreeGrafter"/>
</dbReference>
<feature type="domain" description="MacB-like periplasmic core" evidence="9">
    <location>
        <begin position="19"/>
        <end position="157"/>
    </location>
</feature>
<gene>
    <name evidence="10" type="ORF">EV146_104374</name>
</gene>
<feature type="transmembrane region" description="Helical" evidence="7">
    <location>
        <begin position="332"/>
        <end position="361"/>
    </location>
</feature>
<feature type="transmembrane region" description="Helical" evidence="7">
    <location>
        <begin position="720"/>
        <end position="744"/>
    </location>
</feature>
<evidence type="ECO:0000256" key="3">
    <source>
        <dbReference type="ARBA" id="ARBA00022692"/>
    </source>
</evidence>
<proteinExistence type="inferred from homology"/>
<feature type="transmembrane region" description="Helical" evidence="7">
    <location>
        <begin position="381"/>
        <end position="403"/>
    </location>
</feature>
<evidence type="ECO:0000256" key="2">
    <source>
        <dbReference type="ARBA" id="ARBA00022475"/>
    </source>
</evidence>
<keyword evidence="2" id="KW-1003">Cell membrane</keyword>
<dbReference type="AlphaFoldDB" id="A0A4R2BJW1"/>
<evidence type="ECO:0000313" key="11">
    <source>
        <dbReference type="Proteomes" id="UP000295689"/>
    </source>
</evidence>
<comment type="caution">
    <text evidence="10">The sequence shown here is derived from an EMBL/GenBank/DDBJ whole genome shotgun (WGS) entry which is preliminary data.</text>
</comment>
<feature type="transmembrane region" description="Helical" evidence="7">
    <location>
        <begin position="817"/>
        <end position="837"/>
    </location>
</feature>
<keyword evidence="3 7" id="KW-0812">Transmembrane</keyword>
<evidence type="ECO:0000256" key="6">
    <source>
        <dbReference type="ARBA" id="ARBA00038076"/>
    </source>
</evidence>
<evidence type="ECO:0000256" key="5">
    <source>
        <dbReference type="ARBA" id="ARBA00023136"/>
    </source>
</evidence>
<comment type="similarity">
    <text evidence="6">Belongs to the ABC-4 integral membrane protein family.</text>
</comment>
<sequence length="856" mass="95406">MNIVNKLTARHLKKNKRRTMITIIGVIISVAMIMAVATLGVSFLDLMKRQTIASTGEWHVHYKNLNRDQADAIQDDEATSKLALKNDRGYAKLEGSKNRNKPYLFLREYSEQGFDQFHVELAKGRLPKAANEVVISEEIIKDAKVDYKIGDEITLELGKRVLPEVLSPLDQNVSLQMQEDGTLETLDAEETASFTIVGMIKRPVWEPTWSPGYTVINYIDPELVTEKDSFDAFVVMDQLSGSFYSDVKTLMKKNQIETASYNDDLLRLDGLTDNDNLRVTLFSLAAIIMVVIIVGSVALIYNAFAISVSERTRHLGMLASVGATKKQKRNSVFFEGVLIGAFSIPVGILAGLGGIAVTFWYVNTNLAAALGDSSEKLEIVITPLSFLAACLISIITIFFSTYLPARKASKISAIDAIRQTQDIKISGKSIKTSRFVRKLFGMEAEIGLKNVKRNKKRYRVTVFSLIISIVLYLSVSFFTTSLGKSADLSQEDIDYDIHVIGSDLSIKDLEPFTLLDKVSNTSLQTSMWGAAEINEKALPDLLVDQIKDGKYEYSVNLVGLEEKSFQQYAEKIGADVQDFTATGKPAAIVIDRISYQDYSTGKFIETKSIEAKPGEKIQIIFKKDENAKPISLPELEIAALTDQVPMGVTTSTLGGVDIIIPQKTMDEVKSVHPLVKKEINYHLFLNSSDPMATQREIERAIPSNVSIFNVYQQKENAQQLLMFVSIFTNGFIALISLISIANIFNTISTSISLRKREFAMLKSVGLTPKGFNKMMYYESIFYGMKALLYGLPISGIVMVLIYMALQPTFEYGFLLPWMNILFVIAAIFIIVGSAMLYSIQKIKKENIIDGLIQENI</sequence>
<feature type="transmembrane region" description="Helical" evidence="7">
    <location>
        <begin position="458"/>
        <end position="478"/>
    </location>
</feature>
<protein>
    <submittedName>
        <fullName evidence="10">Putative ABC transport system permease protein</fullName>
    </submittedName>
</protein>
<dbReference type="Pfam" id="PF02687">
    <property type="entry name" value="FtsX"/>
    <property type="match status" value="2"/>
</dbReference>
<evidence type="ECO:0000313" key="10">
    <source>
        <dbReference type="EMBL" id="TCN26264.1"/>
    </source>
</evidence>
<feature type="transmembrane region" description="Helical" evidence="7">
    <location>
        <begin position="281"/>
        <end position="304"/>
    </location>
</feature>
<dbReference type="PANTHER" id="PTHR30572">
    <property type="entry name" value="MEMBRANE COMPONENT OF TRANSPORTER-RELATED"/>
    <property type="match status" value="1"/>
</dbReference>
<dbReference type="InterPro" id="IPR050250">
    <property type="entry name" value="Macrolide_Exporter_MacB"/>
</dbReference>
<keyword evidence="11" id="KW-1185">Reference proteome</keyword>
<comment type="subcellular location">
    <subcellularLocation>
        <location evidence="1">Cell membrane</location>
        <topology evidence="1">Multi-pass membrane protein</topology>
    </subcellularLocation>
</comment>